<sequence length="110" mass="12058">MCPWFLPSSTVAADFGVWGVVAESQPESNTQAPNRAARKKVISIKIGFLWLRRKEYTSKVKPGIKKGAIGAFFQTSACLELVNQAQSNDVVGRNTGVYEVKLLSSSRLIL</sequence>
<accession>A0A7H4PPI4</accession>
<gene>
    <name evidence="1" type="ORF">NCTC11685_07664</name>
</gene>
<dbReference type="EMBL" id="UGMS01000004">
    <property type="protein sequence ID" value="STW80307.1"/>
    <property type="molecule type" value="Genomic_DNA"/>
</dbReference>
<dbReference type="AlphaFoldDB" id="A0A7H4PPI4"/>
<comment type="caution">
    <text evidence="1">The sequence shown here is derived from an EMBL/GenBank/DDBJ whole genome shotgun (WGS) entry which is preliminary data.</text>
</comment>
<reference evidence="1 2" key="1">
    <citation type="submission" date="2018-06" db="EMBL/GenBank/DDBJ databases">
        <authorList>
            <consortium name="Pathogen Informatics"/>
            <person name="Doyle S."/>
        </authorList>
    </citation>
    <scope>NUCLEOTIDE SEQUENCE [LARGE SCALE GENOMIC DNA]</scope>
    <source>
        <strain evidence="1 2">NCTC11685</strain>
    </source>
</reference>
<evidence type="ECO:0000313" key="1">
    <source>
        <dbReference type="EMBL" id="STW80307.1"/>
    </source>
</evidence>
<organism evidence="1 2">
    <name type="scientific">Klebsiella michiganensis</name>
    <dbReference type="NCBI Taxonomy" id="1134687"/>
    <lineage>
        <taxon>Bacteria</taxon>
        <taxon>Pseudomonadati</taxon>
        <taxon>Pseudomonadota</taxon>
        <taxon>Gammaproteobacteria</taxon>
        <taxon>Enterobacterales</taxon>
        <taxon>Enterobacteriaceae</taxon>
        <taxon>Klebsiella/Raoultella group</taxon>
        <taxon>Klebsiella</taxon>
    </lineage>
</organism>
<dbReference type="Proteomes" id="UP000254863">
    <property type="component" value="Unassembled WGS sequence"/>
</dbReference>
<name>A0A7H4PPI4_9ENTR</name>
<evidence type="ECO:0000313" key="2">
    <source>
        <dbReference type="Proteomes" id="UP000254863"/>
    </source>
</evidence>
<proteinExistence type="predicted"/>
<protein>
    <submittedName>
        <fullName evidence="1">Uncharacterized protein</fullName>
    </submittedName>
</protein>